<proteinExistence type="predicted"/>
<comment type="caution">
    <text evidence="2">The sequence shown here is derived from an EMBL/GenBank/DDBJ whole genome shotgun (WGS) entry which is preliminary data.</text>
</comment>
<feature type="region of interest" description="Disordered" evidence="1">
    <location>
        <begin position="1"/>
        <end position="21"/>
    </location>
</feature>
<evidence type="ECO:0000313" key="2">
    <source>
        <dbReference type="EMBL" id="CAL5135735.1"/>
    </source>
</evidence>
<reference evidence="2" key="1">
    <citation type="submission" date="2024-06" db="EMBL/GenBank/DDBJ databases">
        <authorList>
            <person name="Liu X."/>
            <person name="Lenzi L."/>
            <person name="Haldenby T S."/>
            <person name="Uol C."/>
        </authorList>
    </citation>
    <scope>NUCLEOTIDE SEQUENCE</scope>
</reference>
<accession>A0AAV2TH19</accession>
<organism evidence="2 3">
    <name type="scientific">Calicophoron daubneyi</name>
    <name type="common">Rumen fluke</name>
    <name type="synonym">Paramphistomum daubneyi</name>
    <dbReference type="NCBI Taxonomy" id="300641"/>
    <lineage>
        <taxon>Eukaryota</taxon>
        <taxon>Metazoa</taxon>
        <taxon>Spiralia</taxon>
        <taxon>Lophotrochozoa</taxon>
        <taxon>Platyhelminthes</taxon>
        <taxon>Trematoda</taxon>
        <taxon>Digenea</taxon>
        <taxon>Plagiorchiida</taxon>
        <taxon>Pronocephalata</taxon>
        <taxon>Paramphistomoidea</taxon>
        <taxon>Paramphistomidae</taxon>
        <taxon>Calicophoron</taxon>
    </lineage>
</organism>
<evidence type="ECO:0000313" key="3">
    <source>
        <dbReference type="Proteomes" id="UP001497525"/>
    </source>
</evidence>
<evidence type="ECO:0000256" key="1">
    <source>
        <dbReference type="SAM" id="MobiDB-lite"/>
    </source>
</evidence>
<protein>
    <submittedName>
        <fullName evidence="2">Uncharacterized protein</fullName>
    </submittedName>
</protein>
<sequence>MNTPFRSTFKGDDPNNLNDTSKREMKIIPNNPLFRFVASRPRQVHDRSNLLDKIPTNPYALPSAASTTHPVIAERFVALLRPGAMISREERTSTKCYTAQIHGDNRQKHILRTHSSWGAEATQLFGHKRPAMVGYSEGSGLSEKNLLGPNITAVRDTTSYSPRSQTFIHLESIIRNQTSALVQESSVCRTSSLAVVFDLAQVLEAARIEASKFSKHVSSLGEKIEERSQVNKRLRAKIKAFLNAAERIGSFIAVFGTAYQQE</sequence>
<dbReference type="AlphaFoldDB" id="A0AAV2TH19"/>
<dbReference type="EMBL" id="CAXLJL010000268">
    <property type="protein sequence ID" value="CAL5135735.1"/>
    <property type="molecule type" value="Genomic_DNA"/>
</dbReference>
<name>A0AAV2TH19_CALDB</name>
<gene>
    <name evidence="2" type="ORF">CDAUBV1_LOCUS9852</name>
</gene>
<dbReference type="Proteomes" id="UP001497525">
    <property type="component" value="Unassembled WGS sequence"/>
</dbReference>